<gene>
    <name evidence="2" type="ORF">BPO_0216</name>
</gene>
<evidence type="ECO:0000313" key="3">
    <source>
        <dbReference type="Proteomes" id="UP001432059"/>
    </source>
</evidence>
<protein>
    <recommendedName>
        <fullName evidence="4">Phosphoribosylaminoimidazolesuccinocarboxamide synthase</fullName>
    </recommendedName>
</protein>
<evidence type="ECO:0000313" key="2">
    <source>
        <dbReference type="EMBL" id="WOC50863.1"/>
    </source>
</evidence>
<dbReference type="Proteomes" id="UP001432059">
    <property type="component" value="Chromosome"/>
</dbReference>
<keyword evidence="1" id="KW-1133">Transmembrane helix</keyword>
<dbReference type="EMBL" id="CP136426">
    <property type="protein sequence ID" value="WOC50863.1"/>
    <property type="molecule type" value="Genomic_DNA"/>
</dbReference>
<reference evidence="2" key="1">
    <citation type="submission" date="2023-10" db="EMBL/GenBank/DDBJ databases">
        <title>Characterization and whole genome sequencing of a novel strain of Bergeyella porcorum QD2021 isolated from pig.</title>
        <authorList>
            <person name="Liu G."/>
            <person name="Chen C."/>
            <person name="Han X."/>
        </authorList>
    </citation>
    <scope>NUCLEOTIDE SEQUENCE</scope>
    <source>
        <strain evidence="2">QD2021</strain>
    </source>
</reference>
<keyword evidence="1" id="KW-0472">Membrane</keyword>
<dbReference type="KEGG" id="bpor:BPO_0216"/>
<keyword evidence="3" id="KW-1185">Reference proteome</keyword>
<dbReference type="AlphaFoldDB" id="A0AAU0F0E0"/>
<accession>A0AAU0F0E0</accession>
<evidence type="ECO:0008006" key="4">
    <source>
        <dbReference type="Google" id="ProtNLM"/>
    </source>
</evidence>
<feature type="transmembrane region" description="Helical" evidence="1">
    <location>
        <begin position="57"/>
        <end position="76"/>
    </location>
</feature>
<evidence type="ECO:0000256" key="1">
    <source>
        <dbReference type="SAM" id="Phobius"/>
    </source>
</evidence>
<name>A0AAU0F0E0_9FLAO</name>
<proteinExistence type="predicted"/>
<keyword evidence="1" id="KW-0812">Transmembrane</keyword>
<dbReference type="RefSeq" id="WP_327984567.1">
    <property type="nucleotide sequence ID" value="NZ_CP136426.1"/>
</dbReference>
<sequence length="137" mass="16172">MKTFKNNRITLTNDGTYLRISESLFYKVVNIILGFFGIIFSITNLYNQDFQLSGFGIFYYLILALWLYIIIAELTADTNNEIRLSEIKKVNFKERKLLQNVAVSILYQDKKRKLGVFTSEDAYDLRRFFKTIQDESH</sequence>
<organism evidence="2 3">
    <name type="scientific">Bergeyella porcorum</name>
    <dbReference type="NCBI Taxonomy" id="1735111"/>
    <lineage>
        <taxon>Bacteria</taxon>
        <taxon>Pseudomonadati</taxon>
        <taxon>Bacteroidota</taxon>
        <taxon>Flavobacteriia</taxon>
        <taxon>Flavobacteriales</taxon>
        <taxon>Weeksellaceae</taxon>
        <taxon>Bergeyella</taxon>
    </lineage>
</organism>
<feature type="transmembrane region" description="Helical" evidence="1">
    <location>
        <begin position="24"/>
        <end position="45"/>
    </location>
</feature>